<sequence>MVPLTRTLLLLAPLLLGACAGGEPIERDRFYRLAPPPPPSTTTARLDASVQVRDLAARGFLGGRQILYRTRAEPREVGRYDSLLWEEPLPGALADALAEGLRAAGPFARVHAPAERVEADYVLSGELIRFEHLPEAEPPRVAATLGLTLQRARARTPLWRTRLTLDEPLTESTPAAMAAAFERLTAHLVEQAVTALAAQRPGGR</sequence>
<dbReference type="PROSITE" id="PS51257">
    <property type="entry name" value="PROKAR_LIPOPROTEIN"/>
    <property type="match status" value="1"/>
</dbReference>
<evidence type="ECO:0000313" key="3">
    <source>
        <dbReference type="EMBL" id="TCW40162.1"/>
    </source>
</evidence>
<dbReference type="SUPFAM" id="SSF159594">
    <property type="entry name" value="XCC0632-like"/>
    <property type="match status" value="1"/>
</dbReference>
<evidence type="ECO:0000259" key="2">
    <source>
        <dbReference type="Pfam" id="PF03886"/>
    </source>
</evidence>
<dbReference type="InterPro" id="IPR005586">
    <property type="entry name" value="ABC_trans_aux"/>
</dbReference>
<keyword evidence="1" id="KW-0732">Signal</keyword>
<name>A0A4R4AL51_MARGR</name>
<organism evidence="3 4">
    <name type="scientific">Marichromatium gracile</name>
    <name type="common">Chromatium gracile</name>
    <dbReference type="NCBI Taxonomy" id="1048"/>
    <lineage>
        <taxon>Bacteria</taxon>
        <taxon>Pseudomonadati</taxon>
        <taxon>Pseudomonadota</taxon>
        <taxon>Gammaproteobacteria</taxon>
        <taxon>Chromatiales</taxon>
        <taxon>Chromatiaceae</taxon>
        <taxon>Marichromatium</taxon>
    </lineage>
</organism>
<dbReference type="RefSeq" id="WP_132228475.1">
    <property type="nucleotide sequence ID" value="NZ_NRRH01000023.1"/>
</dbReference>
<dbReference type="Pfam" id="PF03886">
    <property type="entry name" value="ABC_trans_aux"/>
    <property type="match status" value="1"/>
</dbReference>
<accession>A0A4R4AL51</accession>
<protein>
    <submittedName>
        <fullName evidence="3">Cholesterol transport system auxiliary component</fullName>
    </submittedName>
</protein>
<feature type="chain" id="PRO_5020532788" evidence="1">
    <location>
        <begin position="21"/>
        <end position="204"/>
    </location>
</feature>
<dbReference type="EMBL" id="SMDC01000001">
    <property type="protein sequence ID" value="TCW40162.1"/>
    <property type="molecule type" value="Genomic_DNA"/>
</dbReference>
<reference evidence="3 4" key="1">
    <citation type="submission" date="2019-03" db="EMBL/GenBank/DDBJ databases">
        <title>Genomic Encyclopedia of Type Strains, Phase IV (KMG-IV): sequencing the most valuable type-strain genomes for metagenomic binning, comparative biology and taxonomic classification.</title>
        <authorList>
            <person name="Goeker M."/>
        </authorList>
    </citation>
    <scope>NUCLEOTIDE SEQUENCE [LARGE SCALE GENOMIC DNA]</scope>
    <source>
        <strain evidence="3 4">DSM 203</strain>
    </source>
</reference>
<feature type="domain" description="ABC-type transport auxiliary lipoprotein component" evidence="2">
    <location>
        <begin position="31"/>
        <end position="191"/>
    </location>
</feature>
<dbReference type="Proteomes" id="UP000295247">
    <property type="component" value="Unassembled WGS sequence"/>
</dbReference>
<feature type="signal peptide" evidence="1">
    <location>
        <begin position="1"/>
        <end position="20"/>
    </location>
</feature>
<dbReference type="Gene3D" id="3.40.50.10610">
    <property type="entry name" value="ABC-type transport auxiliary lipoprotein component"/>
    <property type="match status" value="1"/>
</dbReference>
<evidence type="ECO:0000313" key="4">
    <source>
        <dbReference type="Proteomes" id="UP000295247"/>
    </source>
</evidence>
<proteinExistence type="predicted"/>
<dbReference type="AlphaFoldDB" id="A0A4R4AL51"/>
<gene>
    <name evidence="3" type="ORF">EDC29_101579</name>
</gene>
<comment type="caution">
    <text evidence="3">The sequence shown here is derived from an EMBL/GenBank/DDBJ whole genome shotgun (WGS) entry which is preliminary data.</text>
</comment>
<evidence type="ECO:0000256" key="1">
    <source>
        <dbReference type="SAM" id="SignalP"/>
    </source>
</evidence>